<keyword evidence="9" id="KW-0511">Multifunctional enzyme</keyword>
<protein>
    <recommendedName>
        <fullName evidence="7">Glycogen debranching enzyme</fullName>
        <ecNumber evidence="5">2.4.1.25</ecNumber>
        <ecNumber evidence="6">3.2.1.33</ecNumber>
    </recommendedName>
    <alternativeName>
        <fullName evidence="11">Glycogen debrancher</fullName>
    </alternativeName>
</protein>
<comment type="catalytic activity">
    <reaction evidence="1">
        <text>Transfers a segment of a (1-&gt;4)-alpha-D-glucan to a new position in an acceptor, which may be glucose or a (1-&gt;4)-alpha-D-glucan.</text>
        <dbReference type="EC" id="2.4.1.25"/>
    </reaction>
</comment>
<proteinExistence type="inferred from homology"/>
<dbReference type="GO" id="GO:0005980">
    <property type="term" value="P:glycogen catabolic process"/>
    <property type="evidence" value="ECO:0007669"/>
    <property type="project" value="InterPro"/>
</dbReference>
<evidence type="ECO:0000259" key="14">
    <source>
        <dbReference type="Pfam" id="PF14702"/>
    </source>
</evidence>
<dbReference type="InterPro" id="IPR010401">
    <property type="entry name" value="AGL/Gdb1"/>
</dbReference>
<dbReference type="FunFam" id="3.20.20.80:FF:000206">
    <property type="entry name" value="Amylo-alpha-1, 6-glucosidase, 4-alpha-glucanotransferase b"/>
    <property type="match status" value="1"/>
</dbReference>
<evidence type="ECO:0000313" key="17">
    <source>
        <dbReference type="WBParaSite" id="TCNE_0000801001-mRNA-1"/>
    </source>
</evidence>
<dbReference type="Gene3D" id="1.50.10.10">
    <property type="match status" value="1"/>
</dbReference>
<dbReference type="CDD" id="cd11327">
    <property type="entry name" value="AmyAc_Glg_debranch_2"/>
    <property type="match status" value="1"/>
</dbReference>
<keyword evidence="16" id="KW-1185">Reference proteome</keyword>
<comment type="similarity">
    <text evidence="10">Belongs to the glycogen debranching enzyme family.</text>
</comment>
<dbReference type="InterPro" id="IPR032790">
    <property type="entry name" value="GDE_C"/>
</dbReference>
<dbReference type="GO" id="GO:0005978">
    <property type="term" value="P:glycogen biosynthetic process"/>
    <property type="evidence" value="ECO:0007669"/>
    <property type="project" value="UniProtKB-KW"/>
</dbReference>
<dbReference type="Pfam" id="PF14701">
    <property type="entry name" value="hDGE_amylase"/>
    <property type="match status" value="1"/>
</dbReference>
<reference evidence="15 16" key="2">
    <citation type="submission" date="2018-11" db="EMBL/GenBank/DDBJ databases">
        <authorList>
            <consortium name="Pathogen Informatics"/>
        </authorList>
    </citation>
    <scope>NUCLEOTIDE SEQUENCE [LARGE SCALE GENOMIC DNA]</scope>
</reference>
<dbReference type="PANTHER" id="PTHR10569:SF2">
    <property type="entry name" value="GLYCOGEN DEBRANCHING ENZYME"/>
    <property type="match status" value="1"/>
</dbReference>
<evidence type="ECO:0000256" key="11">
    <source>
        <dbReference type="ARBA" id="ARBA00031477"/>
    </source>
</evidence>
<keyword evidence="8" id="KW-0320">Glycogen biosynthesis</keyword>
<evidence type="ECO:0000313" key="16">
    <source>
        <dbReference type="Proteomes" id="UP000050794"/>
    </source>
</evidence>
<name>A0A183UHP0_TOXCA</name>
<dbReference type="InterPro" id="IPR032792">
    <property type="entry name" value="AGL_glucanoTrfase"/>
</dbReference>
<dbReference type="PANTHER" id="PTHR10569">
    <property type="entry name" value="GLYCOGEN DEBRANCHING ENZYME"/>
    <property type="match status" value="1"/>
</dbReference>
<evidence type="ECO:0000256" key="7">
    <source>
        <dbReference type="ARBA" id="ARBA00020723"/>
    </source>
</evidence>
<evidence type="ECO:0000259" key="12">
    <source>
        <dbReference type="Pfam" id="PF06202"/>
    </source>
</evidence>
<dbReference type="EMBL" id="UYWY01019804">
    <property type="protein sequence ID" value="VDM39331.1"/>
    <property type="molecule type" value="Genomic_DNA"/>
</dbReference>
<dbReference type="Gene3D" id="3.20.20.80">
    <property type="entry name" value="Glycosidases"/>
    <property type="match status" value="2"/>
</dbReference>
<evidence type="ECO:0000256" key="5">
    <source>
        <dbReference type="ARBA" id="ARBA00012560"/>
    </source>
</evidence>
<dbReference type="GO" id="GO:0005737">
    <property type="term" value="C:cytoplasm"/>
    <property type="evidence" value="ECO:0007669"/>
    <property type="project" value="UniProtKB-SubCell"/>
</dbReference>
<dbReference type="WBParaSite" id="TCNE_0000801001-mRNA-1">
    <property type="protein sequence ID" value="TCNE_0000801001-mRNA-1"/>
    <property type="gene ID" value="TCNE_0000801001"/>
</dbReference>
<gene>
    <name evidence="15" type="ORF">TCNE_LOCUS8010</name>
</gene>
<dbReference type="GO" id="GO:0004135">
    <property type="term" value="F:amylo-alpha-1,6-glucosidase activity"/>
    <property type="evidence" value="ECO:0007669"/>
    <property type="project" value="UniProtKB-EC"/>
</dbReference>
<dbReference type="NCBIfam" id="TIGR01531">
    <property type="entry name" value="glyc_debranch"/>
    <property type="match status" value="1"/>
</dbReference>
<dbReference type="Proteomes" id="UP000050794">
    <property type="component" value="Unassembled WGS sequence"/>
</dbReference>
<sequence>MTIERSRATQTRIILLNAGAHLESVVIRLRKGWVVRFMRGDSLLGRDVRLVTSLSGEIPWSDDRDDLAAYAQIVCSRAGAFSYEFFVDGNDKEPSGSGYLQIIPELEAAGRPLPLSAIVCQTHIAKLLGPLPEWEDRLRVAKECGYNMIHFTPVNELGISNSRLVFDAVIREYRFHRVNRHNHRLEIWSVRKVQGLVFLQKKKCTMEDVGALVQKMADEWGVLSIQDVVWNHAAKNAPWLAEHPECAYNCKNSPHLRPAYVLDRLYYHFSHEIAAGKWTDRGLPPVIENDQHLAALRAILTEEIVPRIRMSEFFKINVDKVVQQFWEIVKKGPSADTLDEMLLSEPGSEWSRFGFTVDMDRARRIFNRSRGDAYNEEDRQHKCVEAFRHHLNYLNEGAEQTAADICAAGINAVLGHVAYERVNPAGPRRRELTESYPLVTTYFLHKFPSTSWEDDEHYAYDDSTSGHLMACNGWVMNDDPLRNFALYPSQVYLRRELVCWGDCVKLRYGEKPDDCPYLWNIMKEYSQMCARVFHGVRIDNCHSTPIHVAEYLLKAARDIRPDLYVVAELFTGGEDLDNIFVNRLGITSLIREAQNAPDSHEQGRLVYRFGGDVVGAFIQRPVQAAAPIVAHALFFDQTHDNPSPIEKRTVYDTLPTSGMVAMASCANGSTRGYDELIPFAINVVKEKRLYAKWSEIGAGRGIMAARAVINKLHSWLAVNNYTQVFVDQMNFDIVAITRHNPETHDTVILVAHTAFVKNAICLGRPPVRDVYFEGSLDEIIFEAQIYAKSDVVEVEDEKELSGLRGYGVQLREHLKPSESKLTVVHGTENGHIELNNFSAGSVIAFKVSPLKAAVENTKAIRKLIGGENEQLDKDLRSCLKRLSLQSFNRVLFRCEAEEYDDYGTGSYNIPNFGSFVYCGFQGLMPVLNRIRENNDLGHPLCCNLRDGVWLCEYIVNRLTRYEPTKELGHIVERMFEPLKSVQHYLRPCYFEAIFSRLYNATREELRKKLHPSLSSASKFVRALALSSVSFMGGVGSAKLAPLSASIKFDDYLPSSLAAGLPHFSIGIWRNWGRDTFIALPGCLLVTGRFSDARNLILSYGGAMRHGLIPNLLAEGQGSRYNCRDAVWFWLHAIVKYIQRAPDGVKILHDKVLRLYPFDEAVYGADQKEEELHETMFDALKRHFEGIYFRERNAGGQIDEHMNDDGFNVAAYVNRETGFICGGNQWNCGTWMDKMGSSDRAGNRGFPATPRDGAAVELQGLAFAVLEYLDILHKKGLFPHWGVSKGSLKWSWADWASKLKANFERCFFVDDDDKASCVNRRYIVKDSFGSSAQYTDYQLRPNFTIALAVAPKLMSAKNAWKAICIAEEVLLGPLGIKTLDPKDWNYNGFYNNDEDSIVKKTAKGWNYHQGPEWLWVAAYFLRAKLLVAKELNDAAAYDAAVRSVRARMGTYWEHIQSSPWRSLPELTNENGAFCAGSCSAQAWSIGCLLETVDQLYDYH</sequence>
<dbReference type="InterPro" id="IPR017853">
    <property type="entry name" value="GH"/>
</dbReference>
<accession>A0A183UHP0</accession>
<comment type="function">
    <text evidence="3">Multifunctional enzyme acting as 1,4-alpha-D-glucan:1,4-alpha-D-glucan 4-alpha-D-glycosyltransferase and amylo-1,6-glucosidase in glycogen degradation.</text>
</comment>
<evidence type="ECO:0000256" key="2">
    <source>
        <dbReference type="ARBA" id="ARBA00000927"/>
    </source>
</evidence>
<evidence type="ECO:0000256" key="10">
    <source>
        <dbReference type="ARBA" id="ARBA00025780"/>
    </source>
</evidence>
<dbReference type="InterPro" id="IPR012341">
    <property type="entry name" value="6hp_glycosidase-like_sf"/>
</dbReference>
<feature type="domain" description="Glycogen debranching enzyme central" evidence="14">
    <location>
        <begin position="701"/>
        <end position="958"/>
    </location>
</feature>
<dbReference type="InterPro" id="IPR006421">
    <property type="entry name" value="Glycogen_debranch_met"/>
</dbReference>
<organism evidence="16 17">
    <name type="scientific">Toxocara canis</name>
    <name type="common">Canine roundworm</name>
    <dbReference type="NCBI Taxonomy" id="6265"/>
    <lineage>
        <taxon>Eukaryota</taxon>
        <taxon>Metazoa</taxon>
        <taxon>Ecdysozoa</taxon>
        <taxon>Nematoda</taxon>
        <taxon>Chromadorea</taxon>
        <taxon>Rhabditida</taxon>
        <taxon>Spirurina</taxon>
        <taxon>Ascaridomorpha</taxon>
        <taxon>Ascaridoidea</taxon>
        <taxon>Toxocaridae</taxon>
        <taxon>Toxocara</taxon>
    </lineage>
</organism>
<evidence type="ECO:0000256" key="8">
    <source>
        <dbReference type="ARBA" id="ARBA00023056"/>
    </source>
</evidence>
<dbReference type="GO" id="GO:0004134">
    <property type="term" value="F:4-alpha-glucanotransferase activity"/>
    <property type="evidence" value="ECO:0007669"/>
    <property type="project" value="UniProtKB-EC"/>
</dbReference>
<feature type="domain" description="Glycogen debranching enzyme glucanotransferase" evidence="13">
    <location>
        <begin position="112"/>
        <end position="564"/>
    </location>
</feature>
<dbReference type="InterPro" id="IPR032788">
    <property type="entry name" value="AGL_central"/>
</dbReference>
<feature type="domain" description="Glycogen debranching enzyme C-terminal" evidence="12">
    <location>
        <begin position="1052"/>
        <end position="1489"/>
    </location>
</feature>
<evidence type="ECO:0000313" key="15">
    <source>
        <dbReference type="EMBL" id="VDM39331.1"/>
    </source>
</evidence>
<dbReference type="Pfam" id="PF06202">
    <property type="entry name" value="GDE_C"/>
    <property type="match status" value="1"/>
</dbReference>
<comment type="subcellular location">
    <subcellularLocation>
        <location evidence="4">Cytoplasm</location>
    </subcellularLocation>
</comment>
<comment type="catalytic activity">
    <reaction evidence="2">
        <text>Hydrolysis of (1-&gt;6)-alpha-D-glucosidic branch linkages in glycogen phosphorylase limit dextrin.</text>
        <dbReference type="EC" id="3.2.1.33"/>
    </reaction>
</comment>
<dbReference type="EC" id="2.4.1.25" evidence="5"/>
<evidence type="ECO:0000256" key="4">
    <source>
        <dbReference type="ARBA" id="ARBA00004496"/>
    </source>
</evidence>
<dbReference type="InterPro" id="IPR008928">
    <property type="entry name" value="6-hairpin_glycosidase_sf"/>
</dbReference>
<dbReference type="EC" id="3.2.1.33" evidence="6"/>
<dbReference type="Pfam" id="PF14702">
    <property type="entry name" value="hGDE_central"/>
    <property type="match status" value="1"/>
</dbReference>
<reference evidence="17" key="1">
    <citation type="submission" date="2016-06" db="UniProtKB">
        <authorList>
            <consortium name="WormBaseParasite"/>
        </authorList>
    </citation>
    <scope>IDENTIFICATION</scope>
</reference>
<dbReference type="SUPFAM" id="SSF51445">
    <property type="entry name" value="(Trans)glycosidases"/>
    <property type="match status" value="1"/>
</dbReference>
<evidence type="ECO:0000259" key="13">
    <source>
        <dbReference type="Pfam" id="PF14701"/>
    </source>
</evidence>
<dbReference type="SUPFAM" id="SSF48208">
    <property type="entry name" value="Six-hairpin glycosidases"/>
    <property type="match status" value="1"/>
</dbReference>
<evidence type="ECO:0000256" key="9">
    <source>
        <dbReference type="ARBA" id="ARBA00023268"/>
    </source>
</evidence>
<evidence type="ECO:0000256" key="3">
    <source>
        <dbReference type="ARBA" id="ARBA00003530"/>
    </source>
</evidence>
<evidence type="ECO:0000256" key="1">
    <source>
        <dbReference type="ARBA" id="ARBA00000439"/>
    </source>
</evidence>
<evidence type="ECO:0000256" key="6">
    <source>
        <dbReference type="ARBA" id="ARBA00012778"/>
    </source>
</evidence>